<evidence type="ECO:0000313" key="6">
    <source>
        <dbReference type="Proteomes" id="UP000444721"/>
    </source>
</evidence>
<dbReference type="NCBIfam" id="TIGR01032">
    <property type="entry name" value="rplT_bact"/>
    <property type="match status" value="1"/>
</dbReference>
<dbReference type="PANTHER" id="PTHR10986">
    <property type="entry name" value="39S RIBOSOMAL PROTEIN L20"/>
    <property type="match status" value="1"/>
</dbReference>
<dbReference type="GO" id="GO:0006412">
    <property type="term" value="P:translation"/>
    <property type="evidence" value="ECO:0007669"/>
    <property type="project" value="InterPro"/>
</dbReference>
<dbReference type="InterPro" id="IPR035566">
    <property type="entry name" value="Ribosomal_protein_bL20_C"/>
</dbReference>
<dbReference type="Gene3D" id="1.10.1900.20">
    <property type="entry name" value="Ribosomal protein L20"/>
    <property type="match status" value="1"/>
</dbReference>
<gene>
    <name evidence="5" type="ORF">FDP41_002361</name>
</gene>
<comment type="similarity">
    <text evidence="1 4">Belongs to the bacterial ribosomal protein bL20 family.</text>
</comment>
<dbReference type="EMBL" id="VFQX01000029">
    <property type="protein sequence ID" value="KAF0978541.1"/>
    <property type="molecule type" value="Genomic_DNA"/>
</dbReference>
<dbReference type="OMA" id="HGLEHAY"/>
<accession>A0A6A5BVT1</accession>
<organism evidence="5 6">
    <name type="scientific">Naegleria fowleri</name>
    <name type="common">Brain eating amoeba</name>
    <dbReference type="NCBI Taxonomy" id="5763"/>
    <lineage>
        <taxon>Eukaryota</taxon>
        <taxon>Discoba</taxon>
        <taxon>Heterolobosea</taxon>
        <taxon>Tetramitia</taxon>
        <taxon>Eutetramitia</taxon>
        <taxon>Vahlkampfiidae</taxon>
        <taxon>Naegleria</taxon>
    </lineage>
</organism>
<keyword evidence="2 4" id="KW-0689">Ribosomal protein</keyword>
<dbReference type="GO" id="GO:0005840">
    <property type="term" value="C:ribosome"/>
    <property type="evidence" value="ECO:0007669"/>
    <property type="project" value="UniProtKB-KW"/>
</dbReference>
<dbReference type="VEuPathDB" id="AmoebaDB:NfTy_042240"/>
<dbReference type="OrthoDB" id="10251781at2759"/>
<dbReference type="GO" id="GO:0019843">
    <property type="term" value="F:rRNA binding"/>
    <property type="evidence" value="ECO:0007669"/>
    <property type="project" value="InterPro"/>
</dbReference>
<dbReference type="PRINTS" id="PR00062">
    <property type="entry name" value="RIBOSOMALL20"/>
</dbReference>
<dbReference type="VEuPathDB" id="AmoebaDB:FDP41_002361"/>
<evidence type="ECO:0000256" key="4">
    <source>
        <dbReference type="RuleBase" id="RU000561"/>
    </source>
</evidence>
<dbReference type="CDD" id="cd07026">
    <property type="entry name" value="Ribosomal_L20"/>
    <property type="match status" value="1"/>
</dbReference>
<dbReference type="Gene3D" id="6.10.160.10">
    <property type="match status" value="1"/>
</dbReference>
<dbReference type="GO" id="GO:1990904">
    <property type="term" value="C:ribonucleoprotein complex"/>
    <property type="evidence" value="ECO:0007669"/>
    <property type="project" value="UniProtKB-KW"/>
</dbReference>
<keyword evidence="3 4" id="KW-0687">Ribonucleoprotein</keyword>
<comment type="caution">
    <text evidence="5">The sequence shown here is derived from an EMBL/GenBank/DDBJ whole genome shotgun (WGS) entry which is preliminary data.</text>
</comment>
<evidence type="ECO:0000256" key="1">
    <source>
        <dbReference type="ARBA" id="ARBA00007698"/>
    </source>
</evidence>
<name>A0A6A5BVT1_NAEFO</name>
<proteinExistence type="inferred from homology"/>
<dbReference type="InterPro" id="IPR005813">
    <property type="entry name" value="Ribosomal_bL20"/>
</dbReference>
<protein>
    <recommendedName>
        <fullName evidence="7">50S ribosomal protein L20</fullName>
    </recommendedName>
</protein>
<evidence type="ECO:0000256" key="2">
    <source>
        <dbReference type="ARBA" id="ARBA00022980"/>
    </source>
</evidence>
<keyword evidence="6" id="KW-1185">Reference proteome</keyword>
<evidence type="ECO:0000256" key="3">
    <source>
        <dbReference type="ARBA" id="ARBA00023274"/>
    </source>
</evidence>
<dbReference type="Pfam" id="PF00453">
    <property type="entry name" value="Ribosomal_L20"/>
    <property type="match status" value="1"/>
</dbReference>
<sequence length="192" mass="22272">MTNRRDLIFKLAKGFYNRNKNCFRIARNRVEHGLEHAYRGRKEKKRTLGSIWIQNIKAATEIHGVKYSQFMYGLAMSGAQINRKMLAELAQTEPLTFRSIVALSVQARKDFASELGKKKAEETRLPFEIDFPAEADISYQGNSELNRLTQHLSRVFSDLSAKEYDEDRIYQEKLEKEIKDKKIKVTGEPIIV</sequence>
<dbReference type="RefSeq" id="XP_044563254.1">
    <property type="nucleotide sequence ID" value="XM_044705547.1"/>
</dbReference>
<evidence type="ECO:0000313" key="5">
    <source>
        <dbReference type="EMBL" id="KAF0978541.1"/>
    </source>
</evidence>
<reference evidence="5 6" key="1">
    <citation type="journal article" date="2019" name="Sci. Rep.">
        <title>Nanopore sequencing improves the draft genome of the human pathogenic amoeba Naegleria fowleri.</title>
        <authorList>
            <person name="Liechti N."/>
            <person name="Schurch N."/>
            <person name="Bruggmann R."/>
            <person name="Wittwer M."/>
        </authorList>
    </citation>
    <scope>NUCLEOTIDE SEQUENCE [LARGE SCALE GENOMIC DNA]</scope>
    <source>
        <strain evidence="5 6">ATCC 30894</strain>
    </source>
</reference>
<dbReference type="Proteomes" id="UP000444721">
    <property type="component" value="Unassembled WGS sequence"/>
</dbReference>
<dbReference type="GO" id="GO:0003735">
    <property type="term" value="F:structural constituent of ribosome"/>
    <property type="evidence" value="ECO:0007669"/>
    <property type="project" value="InterPro"/>
</dbReference>
<dbReference type="VEuPathDB" id="AmoebaDB:NF0007490"/>
<dbReference type="AlphaFoldDB" id="A0A6A5BVT1"/>
<dbReference type="FunFam" id="1.10.1900.20:FF:000001">
    <property type="entry name" value="50S ribosomal protein L20"/>
    <property type="match status" value="1"/>
</dbReference>
<dbReference type="GeneID" id="68109579"/>
<evidence type="ECO:0008006" key="7">
    <source>
        <dbReference type="Google" id="ProtNLM"/>
    </source>
</evidence>
<dbReference type="SUPFAM" id="SSF74731">
    <property type="entry name" value="Ribosomal protein L20"/>
    <property type="match status" value="1"/>
</dbReference>